<protein>
    <submittedName>
        <fullName evidence="1">Uncharacterized protein</fullName>
    </submittedName>
</protein>
<dbReference type="EMBL" id="NBSK02000003">
    <property type="protein sequence ID" value="KAJ0217170.1"/>
    <property type="molecule type" value="Genomic_DNA"/>
</dbReference>
<name>A0A9R1W6T8_LACSA</name>
<keyword evidence="2" id="KW-1185">Reference proteome</keyword>
<sequence length="113" mass="13079">MPNIGILIANKYGVIAHFLSKDESSTSFLLWSGPQDFPNHLIINIVLINGCHYIKVDLQDGHPLTIVSWLWNMHKSARSTGWKTLYHARLSAYVRPYRQFNNRRTERVNVSDN</sequence>
<gene>
    <name evidence="1" type="ORF">LSAT_V11C300101650</name>
</gene>
<reference evidence="1 2" key="1">
    <citation type="journal article" date="2017" name="Nat. Commun.">
        <title>Genome assembly with in vitro proximity ligation data and whole-genome triplication in lettuce.</title>
        <authorList>
            <person name="Reyes-Chin-Wo S."/>
            <person name="Wang Z."/>
            <person name="Yang X."/>
            <person name="Kozik A."/>
            <person name="Arikit S."/>
            <person name="Song C."/>
            <person name="Xia L."/>
            <person name="Froenicke L."/>
            <person name="Lavelle D.O."/>
            <person name="Truco M.J."/>
            <person name="Xia R."/>
            <person name="Zhu S."/>
            <person name="Xu C."/>
            <person name="Xu H."/>
            <person name="Xu X."/>
            <person name="Cox K."/>
            <person name="Korf I."/>
            <person name="Meyers B.C."/>
            <person name="Michelmore R.W."/>
        </authorList>
    </citation>
    <scope>NUCLEOTIDE SEQUENCE [LARGE SCALE GENOMIC DNA]</scope>
    <source>
        <strain evidence="2">cv. Salinas</strain>
        <tissue evidence="1">Seedlings</tissue>
    </source>
</reference>
<accession>A0A9R1W6T8</accession>
<organism evidence="1 2">
    <name type="scientific">Lactuca sativa</name>
    <name type="common">Garden lettuce</name>
    <dbReference type="NCBI Taxonomy" id="4236"/>
    <lineage>
        <taxon>Eukaryota</taxon>
        <taxon>Viridiplantae</taxon>
        <taxon>Streptophyta</taxon>
        <taxon>Embryophyta</taxon>
        <taxon>Tracheophyta</taxon>
        <taxon>Spermatophyta</taxon>
        <taxon>Magnoliopsida</taxon>
        <taxon>eudicotyledons</taxon>
        <taxon>Gunneridae</taxon>
        <taxon>Pentapetalae</taxon>
        <taxon>asterids</taxon>
        <taxon>campanulids</taxon>
        <taxon>Asterales</taxon>
        <taxon>Asteraceae</taxon>
        <taxon>Cichorioideae</taxon>
        <taxon>Cichorieae</taxon>
        <taxon>Lactucinae</taxon>
        <taxon>Lactuca</taxon>
    </lineage>
</organism>
<proteinExistence type="predicted"/>
<dbReference type="Proteomes" id="UP000235145">
    <property type="component" value="Unassembled WGS sequence"/>
</dbReference>
<comment type="caution">
    <text evidence="1">The sequence shown here is derived from an EMBL/GenBank/DDBJ whole genome shotgun (WGS) entry which is preliminary data.</text>
</comment>
<evidence type="ECO:0000313" key="1">
    <source>
        <dbReference type="EMBL" id="KAJ0217170.1"/>
    </source>
</evidence>
<dbReference type="AlphaFoldDB" id="A0A9R1W6T8"/>
<evidence type="ECO:0000313" key="2">
    <source>
        <dbReference type="Proteomes" id="UP000235145"/>
    </source>
</evidence>